<dbReference type="OrthoDB" id="9949169at2"/>
<reference evidence="2 3" key="1">
    <citation type="submission" date="2007-06" db="EMBL/GenBank/DDBJ databases">
        <authorList>
            <person name="Shimkets L."/>
            <person name="Ferriera S."/>
            <person name="Johnson J."/>
            <person name="Kravitz S."/>
            <person name="Beeson K."/>
            <person name="Sutton G."/>
            <person name="Rogers Y.-H."/>
            <person name="Friedman R."/>
            <person name="Frazier M."/>
            <person name="Venter J.C."/>
        </authorList>
    </citation>
    <scope>NUCLEOTIDE SEQUENCE [LARGE SCALE GENOMIC DNA]</scope>
    <source>
        <strain evidence="2 3">SIR-1</strain>
    </source>
</reference>
<dbReference type="EMBL" id="ABCS01000001">
    <property type="protein sequence ID" value="EDM81926.1"/>
    <property type="molecule type" value="Genomic_DNA"/>
</dbReference>
<feature type="compositionally biased region" description="Acidic residues" evidence="1">
    <location>
        <begin position="63"/>
        <end position="74"/>
    </location>
</feature>
<dbReference type="RefSeq" id="WP_006969101.1">
    <property type="nucleotide sequence ID" value="NZ_ABCS01000001.1"/>
</dbReference>
<evidence type="ECO:0000313" key="2">
    <source>
        <dbReference type="EMBL" id="EDM81926.1"/>
    </source>
</evidence>
<feature type="region of interest" description="Disordered" evidence="1">
    <location>
        <begin position="17"/>
        <end position="92"/>
    </location>
</feature>
<accession>A6FXA2</accession>
<dbReference type="AlphaFoldDB" id="A6FXA2"/>
<name>A6FXA2_9BACT</name>
<protein>
    <submittedName>
        <fullName evidence="2">Uncharacterized protein</fullName>
    </submittedName>
</protein>
<comment type="caution">
    <text evidence="2">The sequence shown here is derived from an EMBL/GenBank/DDBJ whole genome shotgun (WGS) entry which is preliminary data.</text>
</comment>
<evidence type="ECO:0000313" key="3">
    <source>
        <dbReference type="Proteomes" id="UP000005801"/>
    </source>
</evidence>
<gene>
    <name evidence="2" type="ORF">PPSIR1_05648</name>
</gene>
<proteinExistence type="predicted"/>
<organism evidence="2 3">
    <name type="scientific">Plesiocystis pacifica SIR-1</name>
    <dbReference type="NCBI Taxonomy" id="391625"/>
    <lineage>
        <taxon>Bacteria</taxon>
        <taxon>Pseudomonadati</taxon>
        <taxon>Myxococcota</taxon>
        <taxon>Polyangia</taxon>
        <taxon>Nannocystales</taxon>
        <taxon>Nannocystaceae</taxon>
        <taxon>Plesiocystis</taxon>
    </lineage>
</organism>
<dbReference type="STRING" id="391625.PPSIR1_05648"/>
<keyword evidence="3" id="KW-1185">Reference proteome</keyword>
<dbReference type="Proteomes" id="UP000005801">
    <property type="component" value="Unassembled WGS sequence"/>
</dbReference>
<sequence length="206" mass="21279">MLFDLLVFAGYKIFGGSKAEPEDEAAVAERAQGERSDESAPESPEAQPAGQGEPGPGGAAAGEDGDAPVVEDGDPAQPVGGPSGAGGGAAPVQPADVNAMIAAELAPEPDAPGPQRPLEAALNASEFRTIMVDARQKMISKCLDTKMRRTIKISVKVTPAGEVSYARIIGDQAATSLGTCILEQVYRLEFPATHEGGTHVYALRLR</sequence>
<evidence type="ECO:0000256" key="1">
    <source>
        <dbReference type="SAM" id="MobiDB-lite"/>
    </source>
</evidence>